<evidence type="ECO:0000259" key="19">
    <source>
        <dbReference type="Pfam" id="PF02875"/>
    </source>
</evidence>
<dbReference type="PANTHER" id="PTHR11136:SF0">
    <property type="entry name" value="DIHYDROFOLATE SYNTHETASE-RELATED"/>
    <property type="match status" value="1"/>
</dbReference>
<dbReference type="InterPro" id="IPR036565">
    <property type="entry name" value="Mur-like_cat_sf"/>
</dbReference>
<organism evidence="21 22">
    <name type="scientific">Bacillus solimangrovi</name>
    <dbReference type="NCBI Taxonomy" id="1305675"/>
    <lineage>
        <taxon>Bacteria</taxon>
        <taxon>Bacillati</taxon>
        <taxon>Bacillota</taxon>
        <taxon>Bacilli</taxon>
        <taxon>Bacillales</taxon>
        <taxon>Bacillaceae</taxon>
        <taxon>Bacillus</taxon>
    </lineage>
</organism>
<dbReference type="EC" id="6.3.2.12" evidence="6"/>
<dbReference type="STRING" id="1305675.BFG57_04840"/>
<sequence>MFTTVDEAINWLHSRERFGIKPGLKRMKEMLEQLGNPERRLKMIHIAGTNGKGSVVSYLRHMFQEAGHETATFTSPYIESFNERISVNGTPISDEHLLKVVNDVKPIVDNLDDNQEIGKPTEFEILTVISIQYFARIAYPDIVLFETGLGGRLDSTNVIHPMLSIITNIGYDHMDILGETIEEIASEKAGIIKSGVPVIAAVAQQEALAVIEAKVNEQQTKLYQLGREFQIIESDNVKNGETFTFQSPFVTLENIEISMKGPHQVRNASLALMAVDYMKRFYSLIVDEQDIRTGLKKTSWPGRFEVVKEKPLTILDGAHNPEGIQALKNTVERHYKEHNVHIIFAAMKDKKLSEMVSLLDSFADTISFVDFDFPRAAASTDLIELSKVKEKQAFAHWSEAYQEVVARIGTEDVVLVTGSLYFISDVRKELYRT</sequence>
<evidence type="ECO:0000259" key="20">
    <source>
        <dbReference type="Pfam" id="PF08245"/>
    </source>
</evidence>
<evidence type="ECO:0000256" key="9">
    <source>
        <dbReference type="ARBA" id="ARBA00022598"/>
    </source>
</evidence>
<dbReference type="Pfam" id="PF02875">
    <property type="entry name" value="Mur_ligase_C"/>
    <property type="match status" value="1"/>
</dbReference>
<evidence type="ECO:0000256" key="7">
    <source>
        <dbReference type="ARBA" id="ARBA00013025"/>
    </source>
</evidence>
<dbReference type="PANTHER" id="PTHR11136">
    <property type="entry name" value="FOLYLPOLYGLUTAMATE SYNTHASE-RELATED"/>
    <property type="match status" value="1"/>
</dbReference>
<dbReference type="EMBL" id="MJEH01000061">
    <property type="protein sequence ID" value="OEH91444.1"/>
    <property type="molecule type" value="Genomic_DNA"/>
</dbReference>
<keyword evidence="12 18" id="KW-0067">ATP-binding</keyword>
<comment type="similarity">
    <text evidence="4 18">Belongs to the folylpolyglutamate synthase family.</text>
</comment>
<dbReference type="Proteomes" id="UP000095209">
    <property type="component" value="Unassembled WGS sequence"/>
</dbReference>
<dbReference type="InterPro" id="IPR004101">
    <property type="entry name" value="Mur_ligase_C"/>
</dbReference>
<dbReference type="GO" id="GO:0004326">
    <property type="term" value="F:tetrahydrofolylpolyglutamate synthase activity"/>
    <property type="evidence" value="ECO:0007669"/>
    <property type="project" value="UniProtKB-EC"/>
</dbReference>
<evidence type="ECO:0000256" key="10">
    <source>
        <dbReference type="ARBA" id="ARBA00022723"/>
    </source>
</evidence>
<evidence type="ECO:0000256" key="18">
    <source>
        <dbReference type="PIRNR" id="PIRNR001563"/>
    </source>
</evidence>
<keyword evidence="11 18" id="KW-0547">Nucleotide-binding</keyword>
<dbReference type="InterPro" id="IPR036615">
    <property type="entry name" value="Mur_ligase_C_dom_sf"/>
</dbReference>
<evidence type="ECO:0000313" key="22">
    <source>
        <dbReference type="Proteomes" id="UP000095209"/>
    </source>
</evidence>
<dbReference type="Pfam" id="PF08245">
    <property type="entry name" value="Mur_ligase_M"/>
    <property type="match status" value="1"/>
</dbReference>
<evidence type="ECO:0000256" key="14">
    <source>
        <dbReference type="ARBA" id="ARBA00022909"/>
    </source>
</evidence>
<gene>
    <name evidence="21" type="ORF">BFG57_04840</name>
</gene>
<evidence type="ECO:0000313" key="21">
    <source>
        <dbReference type="EMBL" id="OEH91444.1"/>
    </source>
</evidence>
<dbReference type="InterPro" id="IPR013221">
    <property type="entry name" value="Mur_ligase_cen"/>
</dbReference>
<evidence type="ECO:0000256" key="4">
    <source>
        <dbReference type="ARBA" id="ARBA00008276"/>
    </source>
</evidence>
<keyword evidence="22" id="KW-1185">Reference proteome</keyword>
<evidence type="ECO:0000256" key="16">
    <source>
        <dbReference type="ARBA" id="ARBA00047493"/>
    </source>
</evidence>
<keyword evidence="13" id="KW-0460">Magnesium</keyword>
<dbReference type="SUPFAM" id="SSF53244">
    <property type="entry name" value="MurD-like peptide ligases, peptide-binding domain"/>
    <property type="match status" value="1"/>
</dbReference>
<dbReference type="PROSITE" id="PS01012">
    <property type="entry name" value="FOLYLPOLYGLU_SYNT_2"/>
    <property type="match status" value="1"/>
</dbReference>
<evidence type="ECO:0000256" key="12">
    <source>
        <dbReference type="ARBA" id="ARBA00022840"/>
    </source>
</evidence>
<dbReference type="Gene3D" id="3.40.1190.10">
    <property type="entry name" value="Mur-like, catalytic domain"/>
    <property type="match status" value="1"/>
</dbReference>
<dbReference type="NCBIfam" id="TIGR01499">
    <property type="entry name" value="folC"/>
    <property type="match status" value="1"/>
</dbReference>
<dbReference type="SUPFAM" id="SSF53623">
    <property type="entry name" value="MurD-like peptide ligases, catalytic domain"/>
    <property type="match status" value="1"/>
</dbReference>
<accession>A0A1E5LBK0</accession>
<dbReference type="FunFam" id="3.40.1190.10:FF:000004">
    <property type="entry name" value="Dihydrofolate synthase/folylpolyglutamate synthase"/>
    <property type="match status" value="1"/>
</dbReference>
<dbReference type="GO" id="GO:0008841">
    <property type="term" value="F:dihydrofolate synthase activity"/>
    <property type="evidence" value="ECO:0007669"/>
    <property type="project" value="UniProtKB-EC"/>
</dbReference>
<dbReference type="InterPro" id="IPR018109">
    <property type="entry name" value="Folylpolyglutamate_synth_CS"/>
</dbReference>
<evidence type="ECO:0000256" key="15">
    <source>
        <dbReference type="ARBA" id="ARBA00030592"/>
    </source>
</evidence>
<evidence type="ECO:0000256" key="3">
    <source>
        <dbReference type="ARBA" id="ARBA00005150"/>
    </source>
</evidence>
<dbReference type="GO" id="GO:0005737">
    <property type="term" value="C:cytoplasm"/>
    <property type="evidence" value="ECO:0007669"/>
    <property type="project" value="TreeGrafter"/>
</dbReference>
<name>A0A1E5LBK0_9BACI</name>
<evidence type="ECO:0000256" key="13">
    <source>
        <dbReference type="ARBA" id="ARBA00022842"/>
    </source>
</evidence>
<feature type="domain" description="Mur ligase central" evidence="20">
    <location>
        <begin position="46"/>
        <end position="274"/>
    </location>
</feature>
<dbReference type="AlphaFoldDB" id="A0A1E5LBK0"/>
<proteinExistence type="inferred from homology"/>
<dbReference type="RefSeq" id="WP_069718452.1">
    <property type="nucleotide sequence ID" value="NZ_MJEH01000061.1"/>
</dbReference>
<comment type="catalytic activity">
    <reaction evidence="16">
        <text>(6S)-5,6,7,8-tetrahydrofolyl-(gamma-L-Glu)(n) + L-glutamate + ATP = (6S)-5,6,7,8-tetrahydrofolyl-(gamma-L-Glu)(n+1) + ADP + phosphate + H(+)</text>
        <dbReference type="Rhea" id="RHEA:10580"/>
        <dbReference type="Rhea" id="RHEA-COMP:14738"/>
        <dbReference type="Rhea" id="RHEA-COMP:14740"/>
        <dbReference type="ChEBI" id="CHEBI:15378"/>
        <dbReference type="ChEBI" id="CHEBI:29985"/>
        <dbReference type="ChEBI" id="CHEBI:30616"/>
        <dbReference type="ChEBI" id="CHEBI:43474"/>
        <dbReference type="ChEBI" id="CHEBI:141005"/>
        <dbReference type="ChEBI" id="CHEBI:456216"/>
        <dbReference type="EC" id="6.3.2.17"/>
    </reaction>
</comment>
<reference evidence="21 22" key="1">
    <citation type="submission" date="2016-08" db="EMBL/GenBank/DDBJ databases">
        <title>Genome of Bacillus solimangrovi GH2-4.</title>
        <authorList>
            <person name="Lim S."/>
            <person name="Kim B.-C."/>
        </authorList>
    </citation>
    <scope>NUCLEOTIDE SEQUENCE [LARGE SCALE GENOMIC DNA]</scope>
    <source>
        <strain evidence="21 22">GH2-4</strain>
    </source>
</reference>
<dbReference type="InterPro" id="IPR001645">
    <property type="entry name" value="Folylpolyglutamate_synth"/>
</dbReference>
<comment type="catalytic activity">
    <reaction evidence="17">
        <text>7,8-dihydropteroate + L-glutamate + ATP = 7,8-dihydrofolate + ADP + phosphate + H(+)</text>
        <dbReference type="Rhea" id="RHEA:23584"/>
        <dbReference type="ChEBI" id="CHEBI:15378"/>
        <dbReference type="ChEBI" id="CHEBI:17839"/>
        <dbReference type="ChEBI" id="CHEBI:29985"/>
        <dbReference type="ChEBI" id="CHEBI:30616"/>
        <dbReference type="ChEBI" id="CHEBI:43474"/>
        <dbReference type="ChEBI" id="CHEBI:57451"/>
        <dbReference type="ChEBI" id="CHEBI:456216"/>
        <dbReference type="EC" id="6.3.2.12"/>
    </reaction>
</comment>
<evidence type="ECO:0000256" key="11">
    <source>
        <dbReference type="ARBA" id="ARBA00022741"/>
    </source>
</evidence>
<keyword evidence="14" id="KW-0289">Folate biosynthesis</keyword>
<comment type="caution">
    <text evidence="21">The sequence shown here is derived from an EMBL/GenBank/DDBJ whole genome shotgun (WGS) entry which is preliminary data.</text>
</comment>
<comment type="pathway">
    <text evidence="3">Cofactor biosynthesis; tetrahydrofolylpolyglutamate biosynthesis.</text>
</comment>
<dbReference type="Gene3D" id="3.90.190.20">
    <property type="entry name" value="Mur ligase, C-terminal domain"/>
    <property type="match status" value="1"/>
</dbReference>
<comment type="cofactor">
    <cofactor evidence="1">
        <name>Mg(2+)</name>
        <dbReference type="ChEBI" id="CHEBI:18420"/>
    </cofactor>
</comment>
<keyword evidence="10" id="KW-0479">Metal-binding</keyword>
<evidence type="ECO:0000256" key="1">
    <source>
        <dbReference type="ARBA" id="ARBA00001946"/>
    </source>
</evidence>
<evidence type="ECO:0000256" key="6">
    <source>
        <dbReference type="ARBA" id="ARBA00013023"/>
    </source>
</evidence>
<comment type="pathway">
    <text evidence="2">Cofactor biosynthesis; tetrahydrofolate biosynthesis; 7,8-dihydrofolate from 2-amino-4-hydroxy-6-hydroxymethyl-7,8-dihydropteridine diphosphate and 4-aminobenzoate: step 2/2.</text>
</comment>
<dbReference type="GO" id="GO:0005524">
    <property type="term" value="F:ATP binding"/>
    <property type="evidence" value="ECO:0007669"/>
    <property type="project" value="UniProtKB-KW"/>
</dbReference>
<comment type="subunit">
    <text evidence="5">Monomer.</text>
</comment>
<dbReference type="PIRSF" id="PIRSF001563">
    <property type="entry name" value="Folylpolyglu_synth"/>
    <property type="match status" value="1"/>
</dbReference>
<evidence type="ECO:0000256" key="8">
    <source>
        <dbReference type="ARBA" id="ARBA00019357"/>
    </source>
</evidence>
<keyword evidence="9 18" id="KW-0436">Ligase</keyword>
<dbReference type="OrthoDB" id="9809356at2"/>
<protein>
    <recommendedName>
        <fullName evidence="8">Dihydrofolate synthase/folylpolyglutamate synthase</fullName>
        <ecNumber evidence="6">6.3.2.12</ecNumber>
        <ecNumber evidence="7">6.3.2.17</ecNumber>
    </recommendedName>
    <alternativeName>
        <fullName evidence="15">Tetrahydrofolylpolyglutamate synthase</fullName>
    </alternativeName>
</protein>
<evidence type="ECO:0000256" key="17">
    <source>
        <dbReference type="ARBA" id="ARBA00049161"/>
    </source>
</evidence>
<dbReference type="GO" id="GO:0046656">
    <property type="term" value="P:folic acid biosynthetic process"/>
    <property type="evidence" value="ECO:0007669"/>
    <property type="project" value="UniProtKB-KW"/>
</dbReference>
<dbReference type="GO" id="GO:0046872">
    <property type="term" value="F:metal ion binding"/>
    <property type="evidence" value="ECO:0007669"/>
    <property type="project" value="UniProtKB-KW"/>
</dbReference>
<evidence type="ECO:0000256" key="5">
    <source>
        <dbReference type="ARBA" id="ARBA00011245"/>
    </source>
</evidence>
<dbReference type="EC" id="6.3.2.17" evidence="7"/>
<evidence type="ECO:0000256" key="2">
    <source>
        <dbReference type="ARBA" id="ARBA00004799"/>
    </source>
</evidence>
<feature type="domain" description="Mur ligase C-terminal" evidence="19">
    <location>
        <begin position="302"/>
        <end position="419"/>
    </location>
</feature>